<dbReference type="Pfam" id="PF00685">
    <property type="entry name" value="Sulfotransfer_1"/>
    <property type="match status" value="1"/>
</dbReference>
<dbReference type="AlphaFoldDB" id="A0AAV3NJF3"/>
<accession>A0AAV3NJF3</accession>
<dbReference type="Proteomes" id="UP001454036">
    <property type="component" value="Unassembled WGS sequence"/>
</dbReference>
<dbReference type="GO" id="GO:0008146">
    <property type="term" value="F:sulfotransferase activity"/>
    <property type="evidence" value="ECO:0007669"/>
    <property type="project" value="InterPro"/>
</dbReference>
<dbReference type="SUPFAM" id="SSF52540">
    <property type="entry name" value="P-loop containing nucleoside triphosphate hydrolases"/>
    <property type="match status" value="1"/>
</dbReference>
<dbReference type="InterPro" id="IPR027417">
    <property type="entry name" value="P-loop_NTPase"/>
</dbReference>
<sequence>MPEYQGFWYTSGFLEKVFSFQENVKADPSDILVCSFPKTGTTWLKALSFAIVTRKYHCVQDDIRQGGDSESCVVCARSLQESHLWIATQQTRVSYGYRS</sequence>
<keyword evidence="4" id="KW-1185">Reference proteome</keyword>
<reference evidence="3 4" key="1">
    <citation type="submission" date="2024-01" db="EMBL/GenBank/DDBJ databases">
        <title>The complete chloroplast genome sequence of Lithospermum erythrorhizon: insights into the phylogenetic relationship among Boraginaceae species and the maternal lineages of purple gromwells.</title>
        <authorList>
            <person name="Okada T."/>
            <person name="Watanabe K."/>
        </authorList>
    </citation>
    <scope>NUCLEOTIDE SEQUENCE [LARGE SCALE GENOMIC DNA]</scope>
</reference>
<organism evidence="3 4">
    <name type="scientific">Lithospermum erythrorhizon</name>
    <name type="common">Purple gromwell</name>
    <name type="synonym">Lithospermum officinale var. erythrorhizon</name>
    <dbReference type="NCBI Taxonomy" id="34254"/>
    <lineage>
        <taxon>Eukaryota</taxon>
        <taxon>Viridiplantae</taxon>
        <taxon>Streptophyta</taxon>
        <taxon>Embryophyta</taxon>
        <taxon>Tracheophyta</taxon>
        <taxon>Spermatophyta</taxon>
        <taxon>Magnoliopsida</taxon>
        <taxon>eudicotyledons</taxon>
        <taxon>Gunneridae</taxon>
        <taxon>Pentapetalae</taxon>
        <taxon>asterids</taxon>
        <taxon>lamiids</taxon>
        <taxon>Boraginales</taxon>
        <taxon>Boraginaceae</taxon>
        <taxon>Boraginoideae</taxon>
        <taxon>Lithospermeae</taxon>
        <taxon>Lithospermum</taxon>
    </lineage>
</organism>
<gene>
    <name evidence="3" type="ORF">LIER_35004</name>
</gene>
<feature type="domain" description="Sulfotransferase" evidence="2">
    <location>
        <begin position="28"/>
        <end position="56"/>
    </location>
</feature>
<dbReference type="EMBL" id="BAABME010015019">
    <property type="protein sequence ID" value="GAA0138941.1"/>
    <property type="molecule type" value="Genomic_DNA"/>
</dbReference>
<evidence type="ECO:0000256" key="1">
    <source>
        <dbReference type="RuleBase" id="RU361155"/>
    </source>
</evidence>
<evidence type="ECO:0000259" key="2">
    <source>
        <dbReference type="Pfam" id="PF00685"/>
    </source>
</evidence>
<evidence type="ECO:0000313" key="4">
    <source>
        <dbReference type="Proteomes" id="UP001454036"/>
    </source>
</evidence>
<name>A0AAV3NJF3_LITER</name>
<dbReference type="EC" id="2.8.2.-" evidence="1"/>
<dbReference type="Gene3D" id="3.40.50.300">
    <property type="entry name" value="P-loop containing nucleotide triphosphate hydrolases"/>
    <property type="match status" value="1"/>
</dbReference>
<comment type="similarity">
    <text evidence="1">Belongs to the sulfotransferase 1 family.</text>
</comment>
<protein>
    <recommendedName>
        <fullName evidence="1">Sulfotransferase</fullName>
        <ecNumber evidence="1">2.8.2.-</ecNumber>
    </recommendedName>
</protein>
<evidence type="ECO:0000313" key="3">
    <source>
        <dbReference type="EMBL" id="GAA0138941.1"/>
    </source>
</evidence>
<comment type="caution">
    <text evidence="3">The sequence shown here is derived from an EMBL/GenBank/DDBJ whole genome shotgun (WGS) entry which is preliminary data.</text>
</comment>
<dbReference type="InterPro" id="IPR000863">
    <property type="entry name" value="Sulfotransferase_dom"/>
</dbReference>
<proteinExistence type="inferred from homology"/>
<keyword evidence="1" id="KW-0808">Transferase</keyword>